<dbReference type="RefSeq" id="WP_170157035.1">
    <property type="nucleotide sequence ID" value="NZ_QNRR01000003.1"/>
</dbReference>
<dbReference type="InterPro" id="IPR055259">
    <property type="entry name" value="YkvP/CgeB_Glyco_trans-like"/>
</dbReference>
<protein>
    <submittedName>
        <fullName evidence="2">Glycosyl transferase family 1</fullName>
    </submittedName>
</protein>
<organism evidence="2 3">
    <name type="scientific">Roseimicrobium gellanilyticum</name>
    <dbReference type="NCBI Taxonomy" id="748857"/>
    <lineage>
        <taxon>Bacteria</taxon>
        <taxon>Pseudomonadati</taxon>
        <taxon>Verrucomicrobiota</taxon>
        <taxon>Verrucomicrobiia</taxon>
        <taxon>Verrucomicrobiales</taxon>
        <taxon>Verrucomicrobiaceae</taxon>
        <taxon>Roseimicrobium</taxon>
    </lineage>
</organism>
<keyword evidence="2" id="KW-0808">Transferase</keyword>
<gene>
    <name evidence="2" type="ORF">DES53_103306</name>
</gene>
<keyword evidence="3" id="KW-1185">Reference proteome</keyword>
<feature type="domain" description="Spore protein YkvP/CgeB glycosyl transferase-like" evidence="1">
    <location>
        <begin position="249"/>
        <end position="357"/>
    </location>
</feature>
<name>A0A366HR71_9BACT</name>
<dbReference type="EMBL" id="QNRR01000003">
    <property type="protein sequence ID" value="RBP45308.1"/>
    <property type="molecule type" value="Genomic_DNA"/>
</dbReference>
<evidence type="ECO:0000259" key="1">
    <source>
        <dbReference type="Pfam" id="PF13524"/>
    </source>
</evidence>
<sequence length="384" mass="44091">MHEASEFDPHVPPPRGEGRVVIFSRRRFSQKVYRSAFYEFENVIGTVDDVDYHAPAMLRARSASYLASRMADKIKFRLGLPSPPTTQVEESHLPGTYELGFAIFEYASEIPTIRSIANWKKNCRKTVCYLGEHWPHEFSKPQKRACFELLGQFDFIICHCPQVGQLESLTGRPCHHLPVGIDALRFCPRSLNAPRPIEVFSMGRRSPAIHQALMRDAEAGRVFYLYDTAAGFDVMNWREHRELIANNIKRSEFFVSFKHNVSLESLTGGVEAVGARLFEGAAGGAIQIGMAPDCDTFREYFDWEDAVIPMPYDCTHPLEFIKDLRWQPERLAAARRNSISNTLRRHDWSQRWKRILQLVDMPPMESLTQREKELARAECNLQGN</sequence>
<accession>A0A366HR71</accession>
<dbReference type="AlphaFoldDB" id="A0A366HR71"/>
<dbReference type="Pfam" id="PF13524">
    <property type="entry name" value="Glyco_trans_1_2"/>
    <property type="match status" value="1"/>
</dbReference>
<evidence type="ECO:0000313" key="2">
    <source>
        <dbReference type="EMBL" id="RBP45308.1"/>
    </source>
</evidence>
<comment type="caution">
    <text evidence="2">The sequence shown here is derived from an EMBL/GenBank/DDBJ whole genome shotgun (WGS) entry which is preliminary data.</text>
</comment>
<dbReference type="GO" id="GO:0016740">
    <property type="term" value="F:transferase activity"/>
    <property type="evidence" value="ECO:0007669"/>
    <property type="project" value="UniProtKB-KW"/>
</dbReference>
<proteinExistence type="predicted"/>
<reference evidence="2 3" key="1">
    <citation type="submission" date="2018-06" db="EMBL/GenBank/DDBJ databases">
        <title>Genomic Encyclopedia of Type Strains, Phase IV (KMG-IV): sequencing the most valuable type-strain genomes for metagenomic binning, comparative biology and taxonomic classification.</title>
        <authorList>
            <person name="Goeker M."/>
        </authorList>
    </citation>
    <scope>NUCLEOTIDE SEQUENCE [LARGE SCALE GENOMIC DNA]</scope>
    <source>
        <strain evidence="2 3">DSM 25532</strain>
    </source>
</reference>
<dbReference type="Proteomes" id="UP000253426">
    <property type="component" value="Unassembled WGS sequence"/>
</dbReference>
<evidence type="ECO:0000313" key="3">
    <source>
        <dbReference type="Proteomes" id="UP000253426"/>
    </source>
</evidence>